<sequence length="452" mass="50449">MSGCANAGQALSRGLKLYTTRSTYSLPFLYQTPTLRRYYSALQDLANENVAKASPKTKIRKPERETTPEPASAPAAPRAKLEKEEYVPFETYESAEPTVRSAPVQGETLTPKERYAFDQLEALSGTPQPPNVKKQQPKKPAGDVFLDLDEVLNEAIQNVESVAQAKRAAEVKAEAAASKKRPAARKSQSNILNPAPRITQPETSSSTTDARAAYSRELHEARSLHEESERMIVAMKHAPTDFALWSILETDLFTPIANLQLDGPSPDPSAPTTATPPPTTPKDRRNLMRTFPKRLILAASLLRTVYPSSNLILSILPRLRAIGPSVYALGITPNLCNQLLAFHFQKHLDLDACNSLLSEMESSIIEPNATTLQILNYILNYKEQAKEGKMGVPIQSVFGTEKFRRGFRELEGWRVKVETSLEDFEIREQRKAANEEARVADERKEVRYIDFE</sequence>
<name>A0A4S9XUJ5_AURPU</name>
<feature type="domain" description="Mtf2-like C-terminal" evidence="2">
    <location>
        <begin position="227"/>
        <end position="386"/>
    </location>
</feature>
<feature type="compositionally biased region" description="Pro residues" evidence="1">
    <location>
        <begin position="265"/>
        <end position="280"/>
    </location>
</feature>
<evidence type="ECO:0000313" key="3">
    <source>
        <dbReference type="EMBL" id="THZ83879.1"/>
    </source>
</evidence>
<feature type="region of interest" description="Disordered" evidence="1">
    <location>
        <begin position="52"/>
        <end position="80"/>
    </location>
</feature>
<feature type="compositionally biased region" description="Polar residues" evidence="1">
    <location>
        <begin position="200"/>
        <end position="209"/>
    </location>
</feature>
<accession>A0A4S9XUJ5</accession>
<gene>
    <name evidence="3" type="ORF">D6C84_04619</name>
</gene>
<dbReference type="GO" id="GO:0005739">
    <property type="term" value="C:mitochondrion"/>
    <property type="evidence" value="ECO:0007669"/>
    <property type="project" value="InterPro"/>
</dbReference>
<reference evidence="3 4" key="1">
    <citation type="submission" date="2018-10" db="EMBL/GenBank/DDBJ databases">
        <title>Fifty Aureobasidium pullulans genomes reveal a recombining polyextremotolerant generalist.</title>
        <authorList>
            <person name="Gostincar C."/>
            <person name="Turk M."/>
            <person name="Zajc J."/>
            <person name="Gunde-Cimerman N."/>
        </authorList>
    </citation>
    <scope>NUCLEOTIDE SEQUENCE [LARGE SCALE GENOMIC DNA]</scope>
    <source>
        <strain evidence="3 4">EXF-3403</strain>
    </source>
</reference>
<dbReference type="InterPro" id="IPR043837">
    <property type="entry name" value="Mtf2-like_C"/>
</dbReference>
<dbReference type="InterPro" id="IPR040009">
    <property type="entry name" value="Mtf2/C5D6.12-like"/>
</dbReference>
<dbReference type="PANTHER" id="PTHR39468:SF1">
    <property type="entry name" value="MTF2-LIKE C-TERMINAL DOMAIN-CONTAINING PROTEIN"/>
    <property type="match status" value="1"/>
</dbReference>
<dbReference type="PANTHER" id="PTHR39468">
    <property type="entry name" value="CHROMOSOME 7, WHOLE GENOME SHOTGUN SEQUENCE"/>
    <property type="match status" value="1"/>
</dbReference>
<proteinExistence type="predicted"/>
<dbReference type="EMBL" id="QZBT01000053">
    <property type="protein sequence ID" value="THZ83879.1"/>
    <property type="molecule type" value="Genomic_DNA"/>
</dbReference>
<feature type="region of interest" description="Disordered" evidence="1">
    <location>
        <begin position="258"/>
        <end position="286"/>
    </location>
</feature>
<evidence type="ECO:0000313" key="4">
    <source>
        <dbReference type="Proteomes" id="UP000310039"/>
    </source>
</evidence>
<protein>
    <recommendedName>
        <fullName evidence="2">Mtf2-like C-terminal domain-containing protein</fullName>
    </recommendedName>
</protein>
<organism evidence="3 4">
    <name type="scientific">Aureobasidium pullulans</name>
    <name type="common">Black yeast</name>
    <name type="synonym">Pullularia pullulans</name>
    <dbReference type="NCBI Taxonomy" id="5580"/>
    <lineage>
        <taxon>Eukaryota</taxon>
        <taxon>Fungi</taxon>
        <taxon>Dikarya</taxon>
        <taxon>Ascomycota</taxon>
        <taxon>Pezizomycotina</taxon>
        <taxon>Dothideomycetes</taxon>
        <taxon>Dothideomycetidae</taxon>
        <taxon>Dothideales</taxon>
        <taxon>Saccotheciaceae</taxon>
        <taxon>Aureobasidium</taxon>
    </lineage>
</organism>
<feature type="region of interest" description="Disordered" evidence="1">
    <location>
        <begin position="175"/>
        <end position="212"/>
    </location>
</feature>
<dbReference type="Pfam" id="PF19189">
    <property type="entry name" value="Mtf2"/>
    <property type="match status" value="1"/>
</dbReference>
<dbReference type="AlphaFoldDB" id="A0A4S9XUJ5"/>
<dbReference type="Proteomes" id="UP000310039">
    <property type="component" value="Unassembled WGS sequence"/>
</dbReference>
<feature type="compositionally biased region" description="Low complexity" evidence="1">
    <location>
        <begin position="68"/>
        <end position="78"/>
    </location>
</feature>
<comment type="caution">
    <text evidence="3">The sequence shown here is derived from an EMBL/GenBank/DDBJ whole genome shotgun (WGS) entry which is preliminary data.</text>
</comment>
<evidence type="ECO:0000259" key="2">
    <source>
        <dbReference type="Pfam" id="PF19189"/>
    </source>
</evidence>
<evidence type="ECO:0000256" key="1">
    <source>
        <dbReference type="SAM" id="MobiDB-lite"/>
    </source>
</evidence>